<evidence type="ECO:0000256" key="4">
    <source>
        <dbReference type="SAM" id="Phobius"/>
    </source>
</evidence>
<keyword evidence="3" id="KW-0732">Signal</keyword>
<feature type="domain" description="Filamentous haemagglutinin FhaB/tRNA nuclease CdiA-like TPS" evidence="5">
    <location>
        <begin position="50"/>
        <end position="162"/>
    </location>
</feature>
<dbReference type="Gene3D" id="2.160.20.110">
    <property type="match status" value="2"/>
</dbReference>
<accession>A0A2C9EI11</accession>
<sequence>MNKIYALVWNQAQGCWNVTHEGARRRRTGSGKGLVVAVASLLALTGLPSAFALPTGGEVVSGSADILTQGPNMSINQHTDKLITNWNDFSVQTNQSVTFNQPTSTSIALNRVVGVNGSQIHGQINANGRVFLINPNGVVFGQGSQVNVGGLVATTRDISDADFKVGNYKFTGDSAAEVVNQGSITAADGGGVALLGAKVTNQGTINAQNGRVALAAGNGFTVSFDDNQLLDLHVDSAALNALVHNSGTGLLKADGGQVLMTAKSAGSMLQTVVNNQGTIEANTLSQKAGRITLDGGDVGVVSVDGSLQANALGGKGDGGLIETRGATTRVQLPTKVGTQSRDGRTGTWKIASNEVKVGSFFNANSNTVHADTLSRNLATTNIELASGKGDVAVENGMRWSSGNQLTLSSAKDIRLNDRLSASGANARVELNAQGGIKLNRQLTLSGSNSSLGLNHGSGFVMGQNGGVTLSGNGARFDANGEAYRVIQDTTQLQAIDQDLAGRYVLGNSINSSARLTSIGGQQAFSGIFDGLGNTLSGLTINSNGTDGGLFASSSGSIGNLKLASLTINGAMPTSGPSALGGLVGRNSGKIANVSASNLRVNGKSRQDNVIGGLVGSNIGGSVDASSISGVVLGNSYTSAAGGLVGENRQVEGSGGTVTNSSADVRLTASIAANAEGGVGGLVGVNHQGLIAHSSSSGALSSGGSYSYKGTNLGGLVGYNQGGRIEGSQSSVAVSGNGASNAGGLVGRNEAGRISDSVASGRLQGNSFATAGGLVGLNHDSVLRNVNASGAVNAGNSLHIGGLVGQNLDSDISLAEASGLVQGGSNSTVGGLVGSNAGGLIANSLALGNVTGKDQSHVGGLIGYNAGDLKSVEAHGDVSGGAKSAVGGLVGTHGIELGDSLIDTASAKGNVSGGSYSVVGGLVGQNNARIVNTLASGEVSGNQYAQLGGLAGVDLGDIRQSAAFGNIKVIAPNYASTGYDRPLNQPANLNQGEPRNW</sequence>
<dbReference type="PANTHER" id="PTHR12338">
    <property type="entry name" value="AUTOTRANSPORTER"/>
    <property type="match status" value="1"/>
</dbReference>
<gene>
    <name evidence="6" type="primary">hxuA2</name>
    <name evidence="6" type="ORF">PFLCHA0_c15050</name>
</gene>
<evidence type="ECO:0000259" key="5">
    <source>
        <dbReference type="SMART" id="SM00912"/>
    </source>
</evidence>
<evidence type="ECO:0000313" key="6">
    <source>
        <dbReference type="EMBL" id="AGL83293.1"/>
    </source>
</evidence>
<comment type="subcellular location">
    <subcellularLocation>
        <location evidence="1">Secreted</location>
    </subcellularLocation>
</comment>
<dbReference type="eggNOG" id="COG3210">
    <property type="taxonomic scope" value="Bacteria"/>
</dbReference>
<dbReference type="EMBL" id="CP003190">
    <property type="protein sequence ID" value="AGL83293.1"/>
    <property type="molecule type" value="Genomic_DNA"/>
</dbReference>
<dbReference type="NCBIfam" id="TIGR01901">
    <property type="entry name" value="adhes_NPXG"/>
    <property type="match status" value="1"/>
</dbReference>
<evidence type="ECO:0000256" key="3">
    <source>
        <dbReference type="ARBA" id="ARBA00022729"/>
    </source>
</evidence>
<dbReference type="InterPro" id="IPR024973">
    <property type="entry name" value="ESPR"/>
</dbReference>
<proteinExistence type="predicted"/>
<dbReference type="AlphaFoldDB" id="A0A2C9EI11"/>
<dbReference type="SUPFAM" id="SSF51126">
    <property type="entry name" value="Pectin lyase-like"/>
    <property type="match status" value="1"/>
</dbReference>
<dbReference type="InterPro" id="IPR050909">
    <property type="entry name" value="Bact_Autotransporter_VF"/>
</dbReference>
<dbReference type="HOGENOM" id="CLU_004995_0_0_6"/>
<dbReference type="InterPro" id="IPR008638">
    <property type="entry name" value="FhaB/CdiA-like_TPS"/>
</dbReference>
<dbReference type="Pfam" id="PF05860">
    <property type="entry name" value="TPS"/>
    <property type="match status" value="1"/>
</dbReference>
<dbReference type="Pfam" id="PF13018">
    <property type="entry name" value="ESPR"/>
    <property type="match status" value="1"/>
</dbReference>
<dbReference type="InterPro" id="IPR012334">
    <property type="entry name" value="Pectin_lyas_fold"/>
</dbReference>
<reference evidence="7" key="1">
    <citation type="journal article" date="2014" name="Genome Announc.">
        <title>Full-genome sequence of the plant growth-promoting bacterium Pseudomonas protegens CHA0.</title>
        <authorList>
            <person name="Jousset A."/>
            <person name="Schuldes J."/>
            <person name="Keel C."/>
            <person name="Maurhofer M."/>
            <person name="Daniel R."/>
            <person name="Scheu S."/>
            <person name="Thuermer A."/>
        </authorList>
    </citation>
    <scope>NUCLEOTIDE SEQUENCE [LARGE SCALE GENOMIC DNA]</scope>
    <source>
        <strain evidence="7">DSM 19095 / LMG 27888 / CFBP 6595 / CHA0</strain>
    </source>
</reference>
<organism evidence="6 7">
    <name type="scientific">Pseudomonas protegens (strain DSM 19095 / LMG 27888 / CFBP 6595 / CHA0)</name>
    <dbReference type="NCBI Taxonomy" id="1124983"/>
    <lineage>
        <taxon>Bacteria</taxon>
        <taxon>Pseudomonadati</taxon>
        <taxon>Pseudomonadota</taxon>
        <taxon>Gammaproteobacteria</taxon>
        <taxon>Pseudomonadales</taxon>
        <taxon>Pseudomonadaceae</taxon>
        <taxon>Pseudomonas</taxon>
    </lineage>
</organism>
<dbReference type="InterPro" id="IPR011050">
    <property type="entry name" value="Pectin_lyase_fold/virulence"/>
</dbReference>
<dbReference type="PANTHER" id="PTHR12338:SF8">
    <property type="entry name" value="HEME_HEMOPEXIN-BINDING PROTEIN"/>
    <property type="match status" value="1"/>
</dbReference>
<keyword evidence="4" id="KW-0472">Membrane</keyword>
<feature type="transmembrane region" description="Helical" evidence="4">
    <location>
        <begin position="34"/>
        <end position="53"/>
    </location>
</feature>
<keyword evidence="2" id="KW-0964">Secreted</keyword>
<evidence type="ECO:0000313" key="7">
    <source>
        <dbReference type="Proteomes" id="UP000013940"/>
    </source>
</evidence>
<protein>
    <submittedName>
        <fullName evidence="6">Heme/hemopexin-binding protein HxuA</fullName>
    </submittedName>
</protein>
<dbReference type="Proteomes" id="UP000013940">
    <property type="component" value="Chromosome"/>
</dbReference>
<evidence type="ECO:0000256" key="1">
    <source>
        <dbReference type="ARBA" id="ARBA00004613"/>
    </source>
</evidence>
<keyword evidence="4" id="KW-0812">Transmembrane</keyword>
<evidence type="ECO:0000256" key="2">
    <source>
        <dbReference type="ARBA" id="ARBA00022525"/>
    </source>
</evidence>
<dbReference type="RefSeq" id="WP_015634527.1">
    <property type="nucleotide sequence ID" value="NC_021237.1"/>
</dbReference>
<dbReference type="Pfam" id="PF07581">
    <property type="entry name" value="Glug"/>
    <property type="match status" value="3"/>
</dbReference>
<name>A0A2C9EI11_PSEPH</name>
<dbReference type="GO" id="GO:0005576">
    <property type="term" value="C:extracellular region"/>
    <property type="evidence" value="ECO:0007669"/>
    <property type="project" value="UniProtKB-SubCell"/>
</dbReference>
<dbReference type="Gene3D" id="2.160.20.10">
    <property type="entry name" value="Single-stranded right-handed beta-helix, Pectin lyase-like"/>
    <property type="match status" value="1"/>
</dbReference>
<dbReference type="InterPro" id="IPR011493">
    <property type="entry name" value="GLUG"/>
</dbReference>
<keyword evidence="4" id="KW-1133">Transmembrane helix</keyword>
<dbReference type="SMART" id="SM00912">
    <property type="entry name" value="Haemagg_act"/>
    <property type="match status" value="1"/>
</dbReference>
<dbReference type="KEGG" id="pprc:PFLCHA0_c15050"/>